<organism evidence="2 3">
    <name type="scientific">Sphingobacterium puteale</name>
    <dbReference type="NCBI Taxonomy" id="2420510"/>
    <lineage>
        <taxon>Bacteria</taxon>
        <taxon>Pseudomonadati</taxon>
        <taxon>Bacteroidota</taxon>
        <taxon>Sphingobacteriia</taxon>
        <taxon>Sphingobacteriales</taxon>
        <taxon>Sphingobacteriaceae</taxon>
        <taxon>Sphingobacterium</taxon>
    </lineage>
</organism>
<keyword evidence="1" id="KW-1133">Transmembrane helix</keyword>
<proteinExistence type="predicted"/>
<name>A0A420VSC1_9SPHI</name>
<evidence type="ECO:0000256" key="1">
    <source>
        <dbReference type="SAM" id="Phobius"/>
    </source>
</evidence>
<reference evidence="2 3" key="1">
    <citation type="submission" date="2018-10" db="EMBL/GenBank/DDBJ databases">
        <title>Sphingobacterium sp. M05W1-28.</title>
        <authorList>
            <person name="Cai H."/>
        </authorList>
    </citation>
    <scope>NUCLEOTIDE SEQUENCE [LARGE SCALE GENOMIC DNA]</scope>
    <source>
        <strain evidence="2 3">M05W1-28</strain>
    </source>
</reference>
<dbReference type="AlphaFoldDB" id="A0A420VSC1"/>
<keyword evidence="1" id="KW-0472">Membrane</keyword>
<protein>
    <submittedName>
        <fullName evidence="2">Uncharacterized protein</fullName>
    </submittedName>
</protein>
<evidence type="ECO:0000313" key="3">
    <source>
        <dbReference type="Proteomes" id="UP000282423"/>
    </source>
</evidence>
<keyword evidence="3" id="KW-1185">Reference proteome</keyword>
<evidence type="ECO:0000313" key="2">
    <source>
        <dbReference type="EMBL" id="RKO69119.1"/>
    </source>
</evidence>
<gene>
    <name evidence="2" type="ORF">D7322_23050</name>
</gene>
<sequence>MSLSSKAIQENPSVRCRWLRRKTNRRYNSTIQELMEKHFNTYEYQQDQPASSPKRGSSIRSGTRWIYRRLPGLIIYGNAFLYMYAGWVKFMNMAAFIKGNSKH</sequence>
<feature type="transmembrane region" description="Helical" evidence="1">
    <location>
        <begin position="73"/>
        <end position="97"/>
    </location>
</feature>
<accession>A0A420VSC1</accession>
<dbReference type="Proteomes" id="UP000282423">
    <property type="component" value="Unassembled WGS sequence"/>
</dbReference>
<keyword evidence="1" id="KW-0812">Transmembrane</keyword>
<dbReference type="EMBL" id="RBWS01000022">
    <property type="protein sequence ID" value="RKO69119.1"/>
    <property type="molecule type" value="Genomic_DNA"/>
</dbReference>
<comment type="caution">
    <text evidence="2">The sequence shown here is derived from an EMBL/GenBank/DDBJ whole genome shotgun (WGS) entry which is preliminary data.</text>
</comment>